<name>A0ABU5JGW7_9ACTN</name>
<sequence>MPKHSDYERIELPEWFAPDGGKVWLLLYKDKPYMKVGTYNTTLRVSEVLNRAGGGHVFIQVTGQAVSEQPEDEESEAQG</sequence>
<evidence type="ECO:0000313" key="1">
    <source>
        <dbReference type="EMBL" id="MDZ5491658.1"/>
    </source>
</evidence>
<dbReference type="RefSeq" id="WP_322441553.1">
    <property type="nucleotide sequence ID" value="NZ_JAXOTQ010000024.1"/>
</dbReference>
<reference evidence="1 2" key="1">
    <citation type="submission" date="2023-12" db="EMBL/GenBank/DDBJ databases">
        <title>Micromonospora sp. nov., isolated from Atacama Desert.</title>
        <authorList>
            <person name="Carro L."/>
            <person name="Golinska P."/>
            <person name="Klenk H.-P."/>
            <person name="Goodfellow M."/>
        </authorList>
    </citation>
    <scope>NUCLEOTIDE SEQUENCE [LARGE SCALE GENOMIC DNA]</scope>
    <source>
        <strain evidence="1 2">4G53</strain>
    </source>
</reference>
<dbReference type="Proteomes" id="UP001290101">
    <property type="component" value="Unassembled WGS sequence"/>
</dbReference>
<proteinExistence type="predicted"/>
<accession>A0ABU5JGW7</accession>
<evidence type="ECO:0000313" key="2">
    <source>
        <dbReference type="Proteomes" id="UP001290101"/>
    </source>
</evidence>
<keyword evidence="2" id="KW-1185">Reference proteome</keyword>
<dbReference type="EMBL" id="JAXOTQ010000024">
    <property type="protein sequence ID" value="MDZ5491658.1"/>
    <property type="molecule type" value="Genomic_DNA"/>
</dbReference>
<protein>
    <submittedName>
        <fullName evidence="1">Uncharacterized protein</fullName>
    </submittedName>
</protein>
<gene>
    <name evidence="1" type="ORF">U2F25_19710</name>
</gene>
<comment type="caution">
    <text evidence="1">The sequence shown here is derived from an EMBL/GenBank/DDBJ whole genome shotgun (WGS) entry which is preliminary data.</text>
</comment>
<organism evidence="1 2">
    <name type="scientific">Micromonospora sicca</name>
    <dbReference type="NCBI Taxonomy" id="2202420"/>
    <lineage>
        <taxon>Bacteria</taxon>
        <taxon>Bacillati</taxon>
        <taxon>Actinomycetota</taxon>
        <taxon>Actinomycetes</taxon>
        <taxon>Micromonosporales</taxon>
        <taxon>Micromonosporaceae</taxon>
        <taxon>Micromonospora</taxon>
    </lineage>
</organism>